<organism evidence="9 10">
    <name type="scientific">Flammeovirga aprica JL-4</name>
    <dbReference type="NCBI Taxonomy" id="694437"/>
    <lineage>
        <taxon>Bacteria</taxon>
        <taxon>Pseudomonadati</taxon>
        <taxon>Bacteroidota</taxon>
        <taxon>Cytophagia</taxon>
        <taxon>Cytophagales</taxon>
        <taxon>Flammeovirgaceae</taxon>
        <taxon>Flammeovirga</taxon>
    </lineage>
</organism>
<dbReference type="GO" id="GO:0003904">
    <property type="term" value="F:deoxyribodipyrimidine photo-lyase activity"/>
    <property type="evidence" value="ECO:0007669"/>
    <property type="project" value="TreeGrafter"/>
</dbReference>
<dbReference type="GO" id="GO:0009416">
    <property type="term" value="P:response to light stimulus"/>
    <property type="evidence" value="ECO:0007669"/>
    <property type="project" value="TreeGrafter"/>
</dbReference>
<dbReference type="InterPro" id="IPR018394">
    <property type="entry name" value="DNA_photolyase_1_CS_C"/>
</dbReference>
<comment type="similarity">
    <text evidence="7">Belongs to the DNA photolyase family.</text>
</comment>
<protein>
    <submittedName>
        <fullName evidence="9">Deoxyribodipyrimidine photo-lyase</fullName>
    </submittedName>
</protein>
<reference evidence="9 10" key="1">
    <citation type="submission" date="2020-04" db="EMBL/GenBank/DDBJ databases">
        <title>Flammeovirga sp. SR4, a novel species isolated from seawater.</title>
        <authorList>
            <person name="Wang X."/>
        </authorList>
    </citation>
    <scope>NUCLEOTIDE SEQUENCE [LARGE SCALE GENOMIC DNA]</scope>
    <source>
        <strain evidence="9 10">ATCC 23126</strain>
    </source>
</reference>
<feature type="site" description="Electron transfer via tryptophanyl radical" evidence="6">
    <location>
        <position position="338"/>
    </location>
</feature>
<dbReference type="GO" id="GO:0006950">
    <property type="term" value="P:response to stress"/>
    <property type="evidence" value="ECO:0007669"/>
    <property type="project" value="UniProtKB-ARBA"/>
</dbReference>
<keyword evidence="4 7" id="KW-0157">Chromophore</keyword>
<feature type="binding site" evidence="5">
    <location>
        <begin position="224"/>
        <end position="228"/>
    </location>
    <ligand>
        <name>FAD</name>
        <dbReference type="ChEBI" id="CHEBI:57692"/>
    </ligand>
</feature>
<dbReference type="PANTHER" id="PTHR11455">
    <property type="entry name" value="CRYPTOCHROME"/>
    <property type="match status" value="1"/>
</dbReference>
<gene>
    <name evidence="9" type="ORF">HHU12_16880</name>
</gene>
<dbReference type="Proteomes" id="UP000576082">
    <property type="component" value="Unassembled WGS sequence"/>
</dbReference>
<accession>A0A7X9XAH3</accession>
<dbReference type="InterPro" id="IPR036134">
    <property type="entry name" value="Crypto/Photolyase_FAD-like_sf"/>
</dbReference>
<comment type="cofactor">
    <cofactor evidence="5">
        <name>FAD</name>
        <dbReference type="ChEBI" id="CHEBI:57692"/>
    </cofactor>
    <text evidence="5">Binds 1 FAD per subunit.</text>
</comment>
<feature type="binding site" evidence="5">
    <location>
        <begin position="254"/>
        <end position="261"/>
    </location>
    <ligand>
        <name>FAD</name>
        <dbReference type="ChEBI" id="CHEBI:57692"/>
    </ligand>
</feature>
<keyword evidence="2 5" id="KW-0285">Flavoprotein</keyword>
<dbReference type="Pfam" id="PF00875">
    <property type="entry name" value="DNA_photolyase"/>
    <property type="match status" value="1"/>
</dbReference>
<dbReference type="Gene3D" id="1.25.40.80">
    <property type="match status" value="1"/>
</dbReference>
<dbReference type="Pfam" id="PF03441">
    <property type="entry name" value="FAD_binding_7"/>
    <property type="match status" value="1"/>
</dbReference>
<keyword evidence="10" id="KW-1185">Reference proteome</keyword>
<dbReference type="Gene3D" id="3.40.50.620">
    <property type="entry name" value="HUPs"/>
    <property type="match status" value="1"/>
</dbReference>
<dbReference type="SUPFAM" id="SSF52425">
    <property type="entry name" value="Cryptochrome/photolyase, N-terminal domain"/>
    <property type="match status" value="1"/>
</dbReference>
<keyword evidence="3 5" id="KW-0274">FAD</keyword>
<proteinExistence type="inferred from homology"/>
<evidence type="ECO:0000256" key="4">
    <source>
        <dbReference type="ARBA" id="ARBA00022991"/>
    </source>
</evidence>
<dbReference type="PROSITE" id="PS00691">
    <property type="entry name" value="DNA_PHOTOLYASES_1_2"/>
    <property type="match status" value="1"/>
</dbReference>
<dbReference type="InterPro" id="IPR006050">
    <property type="entry name" value="DNA_photolyase_N"/>
</dbReference>
<dbReference type="InterPro" id="IPR002081">
    <property type="entry name" value="Cryptochrome/DNA_photolyase_1"/>
</dbReference>
<dbReference type="GO" id="GO:0006139">
    <property type="term" value="P:nucleobase-containing compound metabolic process"/>
    <property type="evidence" value="ECO:0007669"/>
    <property type="project" value="UniProtKB-ARBA"/>
</dbReference>
<evidence type="ECO:0000256" key="3">
    <source>
        <dbReference type="ARBA" id="ARBA00022827"/>
    </source>
</evidence>
<dbReference type="GO" id="GO:0071949">
    <property type="term" value="F:FAD binding"/>
    <property type="evidence" value="ECO:0007669"/>
    <property type="project" value="TreeGrafter"/>
</dbReference>
<dbReference type="EMBL" id="JABANE010000045">
    <property type="protein sequence ID" value="NME69656.1"/>
    <property type="molecule type" value="Genomic_DNA"/>
</dbReference>
<dbReference type="PROSITE" id="PS51645">
    <property type="entry name" value="PHR_CRY_ALPHA_BETA"/>
    <property type="match status" value="1"/>
</dbReference>
<keyword evidence="9" id="KW-0456">Lyase</keyword>
<dbReference type="GO" id="GO:0003677">
    <property type="term" value="F:DNA binding"/>
    <property type="evidence" value="ECO:0007669"/>
    <property type="project" value="TreeGrafter"/>
</dbReference>
<evidence type="ECO:0000313" key="9">
    <source>
        <dbReference type="EMBL" id="NME69656.1"/>
    </source>
</evidence>
<sequence length="433" mass="51290">MMKKEISIFWFRRDLRLYDNAGLHHALNDNAPTLLLFIFDTDIITELKEDDARVTFIYDQLEKINDQLGKVNSSLLVKIGKPFEVYQSLEQEYDIKGLYANEDYEPYAIKRDQKIGDYFHQKNIPFYQFKDQVIFAKDEVLKKDGKPYTVFTPFKNQWLKKFDSSKTLEYKVELSTSNVIQAQLDFPSLSDIGFSRSEIKVLDYKIDHLEGYDVDRDIPSKKRTSNLSVHLRFGTVSIRELVYKVQDHASFFSELIWREFFMQILYHFPDVIHTSFKKKYDHIEWRNNEQEFEKWKQGQTGYPIVDAGMRELNKTGYMHNRVRMVVASFLCKHLLIDWRWGEAYFAEKLLDFELSSNNGNWQWAAGTGCDAAPYFRVFNPTAQTKKFDPDFKYIKKWVPEFNGFGYPQPMVDHKMARQRALDVYKYGLALSEV</sequence>
<dbReference type="PROSITE" id="PS00394">
    <property type="entry name" value="DNA_PHOTOLYASES_1_1"/>
    <property type="match status" value="1"/>
</dbReference>
<evidence type="ECO:0000313" key="10">
    <source>
        <dbReference type="Proteomes" id="UP000576082"/>
    </source>
</evidence>
<evidence type="ECO:0000256" key="1">
    <source>
        <dbReference type="ARBA" id="ARBA00001932"/>
    </source>
</evidence>
<evidence type="ECO:0000256" key="7">
    <source>
        <dbReference type="RuleBase" id="RU004182"/>
    </source>
</evidence>
<feature type="site" description="Electron transfer via tryptophanyl radical" evidence="6">
    <location>
        <position position="285"/>
    </location>
</feature>
<dbReference type="AlphaFoldDB" id="A0A7X9XAH3"/>
<dbReference type="Gene3D" id="1.10.579.10">
    <property type="entry name" value="DNA Cyclobutane Dipyrimidine Photolyase, subunit A, domain 3"/>
    <property type="match status" value="1"/>
</dbReference>
<evidence type="ECO:0000256" key="5">
    <source>
        <dbReference type="PIRSR" id="PIRSR602081-1"/>
    </source>
</evidence>
<dbReference type="InterPro" id="IPR014729">
    <property type="entry name" value="Rossmann-like_a/b/a_fold"/>
</dbReference>
<feature type="binding site" evidence="5">
    <location>
        <position position="212"/>
    </location>
    <ligand>
        <name>FAD</name>
        <dbReference type="ChEBI" id="CHEBI:57692"/>
    </ligand>
</feature>
<feature type="site" description="Electron transfer via tryptophanyl radical" evidence="6">
    <location>
        <position position="361"/>
    </location>
</feature>
<evidence type="ECO:0000256" key="6">
    <source>
        <dbReference type="PIRSR" id="PIRSR602081-2"/>
    </source>
</evidence>
<dbReference type="PRINTS" id="PR00147">
    <property type="entry name" value="DNAPHOTLYASE"/>
</dbReference>
<feature type="binding site" evidence="5">
    <location>
        <position position="251"/>
    </location>
    <ligand>
        <name>FAD</name>
        <dbReference type="ChEBI" id="CHEBI:57692"/>
    </ligand>
</feature>
<dbReference type="InterPro" id="IPR005101">
    <property type="entry name" value="Cryptochr/Photolyase_FAD-bd"/>
</dbReference>
<dbReference type="InterPro" id="IPR036155">
    <property type="entry name" value="Crypto/Photolyase_N_sf"/>
</dbReference>
<feature type="domain" description="Photolyase/cryptochrome alpha/beta" evidence="8">
    <location>
        <begin position="5"/>
        <end position="134"/>
    </location>
</feature>
<dbReference type="SUPFAM" id="SSF48173">
    <property type="entry name" value="Cryptochrome/photolyase FAD-binding domain"/>
    <property type="match status" value="1"/>
</dbReference>
<evidence type="ECO:0000259" key="8">
    <source>
        <dbReference type="PROSITE" id="PS51645"/>
    </source>
</evidence>
<comment type="cofactor">
    <cofactor evidence="1">
        <name>(6R)-5,10-methylene-5,6,7,8-tetrahydrofolate</name>
        <dbReference type="ChEBI" id="CHEBI:15636"/>
    </cofactor>
</comment>
<name>A0A7X9XAH3_9BACT</name>
<evidence type="ECO:0000256" key="2">
    <source>
        <dbReference type="ARBA" id="ARBA00022630"/>
    </source>
</evidence>
<comment type="caution">
    <text evidence="9">The sequence shown here is derived from an EMBL/GenBank/DDBJ whole genome shotgun (WGS) entry which is preliminary data.</text>
</comment>
<dbReference type="PANTHER" id="PTHR11455:SF9">
    <property type="entry name" value="CRYPTOCHROME CIRCADIAN CLOCK 5 ISOFORM X1"/>
    <property type="match status" value="1"/>
</dbReference>